<dbReference type="STRING" id="29655.A0A0K9Q5Y9"/>
<evidence type="ECO:0000256" key="2">
    <source>
        <dbReference type="SAM" id="MobiDB-lite"/>
    </source>
</evidence>
<keyword evidence="4" id="KW-1185">Reference proteome</keyword>
<feature type="compositionally biased region" description="Low complexity" evidence="2">
    <location>
        <begin position="31"/>
        <end position="42"/>
    </location>
</feature>
<feature type="region of interest" description="Disordered" evidence="2">
    <location>
        <begin position="143"/>
        <end position="164"/>
    </location>
</feature>
<dbReference type="EMBL" id="LFYR01000090">
    <property type="protein sequence ID" value="KMZ76045.1"/>
    <property type="molecule type" value="Genomic_DNA"/>
</dbReference>
<evidence type="ECO:0008006" key="5">
    <source>
        <dbReference type="Google" id="ProtNLM"/>
    </source>
</evidence>
<evidence type="ECO:0000313" key="4">
    <source>
        <dbReference type="Proteomes" id="UP000036987"/>
    </source>
</evidence>
<keyword evidence="1" id="KW-0175">Coiled coil</keyword>
<organism evidence="3 4">
    <name type="scientific">Zostera marina</name>
    <name type="common">Eelgrass</name>
    <dbReference type="NCBI Taxonomy" id="29655"/>
    <lineage>
        <taxon>Eukaryota</taxon>
        <taxon>Viridiplantae</taxon>
        <taxon>Streptophyta</taxon>
        <taxon>Embryophyta</taxon>
        <taxon>Tracheophyta</taxon>
        <taxon>Spermatophyta</taxon>
        <taxon>Magnoliopsida</taxon>
        <taxon>Liliopsida</taxon>
        <taxon>Zosteraceae</taxon>
        <taxon>Zostera</taxon>
    </lineage>
</organism>
<dbReference type="PANTHER" id="PTHR38394:SF1">
    <property type="entry name" value="NEUROFILAMENT LIGHT PROTEIN"/>
    <property type="match status" value="1"/>
</dbReference>
<comment type="caution">
    <text evidence="3">The sequence shown here is derived from an EMBL/GenBank/DDBJ whole genome shotgun (WGS) entry which is preliminary data.</text>
</comment>
<evidence type="ECO:0000313" key="3">
    <source>
        <dbReference type="EMBL" id="KMZ76045.1"/>
    </source>
</evidence>
<protein>
    <recommendedName>
        <fullName evidence="5">UVR domain-containing protein</fullName>
    </recommendedName>
</protein>
<proteinExistence type="predicted"/>
<dbReference type="OrthoDB" id="1301563at2759"/>
<feature type="region of interest" description="Disordered" evidence="2">
    <location>
        <begin position="31"/>
        <end position="111"/>
    </location>
</feature>
<sequence>MASPPDDTTFTSAPDGDSLFEGMVFFDLSSSSSPLSLLSTQSHLDEPLPQLQPPPSPTLSSSSTTTTVTNYPLDEDIFSDLTVNTPDPDIRNTPPTPSPVRQIPRKKKRTAVRVGYAREIPPVSMNGSLGGIRESRIHLSSGSFKTGGTISDASHSSPIGPRSQFSKIHEDQLNQGGSNGEDDKDPLAVLVGKLDEPRVVEGEAVVVKTISRVDTPPVEPSSMDSFSIVVPSTMVSSSIAVPSTMVSSSIAGPSNVDSSSIAESFTVDSSSSILEPSATNSSSVVESFTVDSSIVDPQSVDSSSIVDPPSVDSFSIEKAGEEDMEKEDAFALAERKLEGIRSEVANKLQRIRDKALSVLAERKKFGMKRRKITENVNSALVKYKELETELDVVCEAEDFIRAEMVSENLASVEREKDVCFDLLRRAEKDCDEVDMKMQEILEMQIKVEEEAMLLLEQFSKDTCDSANLVLKNVEVTSRKAIEEWQMSLETIELKKMETIIELHLMDETRSGIETSIGKLIQDDANERERLSRRHDTLTVELNELLVLVKLKETEIEANSHKMQEVEKKISYVVNNFDEAHTNIDKRHSELQASLSVIESEGTSLSLQKKNIDEHFTAVELTSSKLKELARVSMDEAATFNDQVELRQRLASPILKLREEKLRLATIEGKISKDVEELREKNSAARSSLQELSSNRSCIQEEDASSKQRIFFIDKRCPELESEKKVAASARNFKEAGRIAAEAKALNTERETIQKKRENAVSDLEEIEQKINTNLISIEESEILITVKEKEAARAKFELLHLTAANARAERFAALKLGDPDEGAVSFQEVEAAESKADELQQKYDFEKEKKVVEKTYKDHVSIALVTNLPLNVLSEIVDSNR</sequence>
<dbReference type="PANTHER" id="PTHR38394">
    <property type="entry name" value="NEUROFILAMENT LIGHT PROTEIN"/>
    <property type="match status" value="1"/>
</dbReference>
<feature type="coiled-coil region" evidence="1">
    <location>
        <begin position="742"/>
        <end position="769"/>
    </location>
</feature>
<accession>A0A0K9Q5Y9</accession>
<evidence type="ECO:0000256" key="1">
    <source>
        <dbReference type="SAM" id="Coils"/>
    </source>
</evidence>
<dbReference type="Proteomes" id="UP000036987">
    <property type="component" value="Unassembled WGS sequence"/>
</dbReference>
<reference evidence="4" key="1">
    <citation type="journal article" date="2016" name="Nature">
        <title>The genome of the seagrass Zostera marina reveals angiosperm adaptation to the sea.</title>
        <authorList>
            <person name="Olsen J.L."/>
            <person name="Rouze P."/>
            <person name="Verhelst B."/>
            <person name="Lin Y.-C."/>
            <person name="Bayer T."/>
            <person name="Collen J."/>
            <person name="Dattolo E."/>
            <person name="De Paoli E."/>
            <person name="Dittami S."/>
            <person name="Maumus F."/>
            <person name="Michel G."/>
            <person name="Kersting A."/>
            <person name="Lauritano C."/>
            <person name="Lohaus R."/>
            <person name="Toepel M."/>
            <person name="Tonon T."/>
            <person name="Vanneste K."/>
            <person name="Amirebrahimi M."/>
            <person name="Brakel J."/>
            <person name="Bostroem C."/>
            <person name="Chovatia M."/>
            <person name="Grimwood J."/>
            <person name="Jenkins J.W."/>
            <person name="Jueterbock A."/>
            <person name="Mraz A."/>
            <person name="Stam W.T."/>
            <person name="Tice H."/>
            <person name="Bornberg-Bauer E."/>
            <person name="Green P.J."/>
            <person name="Pearson G.A."/>
            <person name="Procaccini G."/>
            <person name="Duarte C.M."/>
            <person name="Schmutz J."/>
            <person name="Reusch T.B.H."/>
            <person name="Van de Peer Y."/>
        </authorList>
    </citation>
    <scope>NUCLEOTIDE SEQUENCE [LARGE SCALE GENOMIC DNA]</scope>
    <source>
        <strain evidence="4">cv. Finnish</strain>
    </source>
</reference>
<gene>
    <name evidence="3" type="ORF">ZOSMA_107G00420</name>
</gene>
<feature type="compositionally biased region" description="Low complexity" evidence="2">
    <location>
        <begin position="58"/>
        <end position="67"/>
    </location>
</feature>
<name>A0A0K9Q5Y9_ZOSMR</name>
<feature type="compositionally biased region" description="Polar residues" evidence="2">
    <location>
        <begin position="143"/>
        <end position="157"/>
    </location>
</feature>
<dbReference type="AlphaFoldDB" id="A0A0K9Q5Y9"/>